<gene>
    <name evidence="3" type="ORF">IU470_03055</name>
</gene>
<feature type="region of interest" description="Disordered" evidence="1">
    <location>
        <begin position="31"/>
        <end position="114"/>
    </location>
</feature>
<feature type="signal peptide" evidence="2">
    <location>
        <begin position="1"/>
        <end position="27"/>
    </location>
</feature>
<accession>A0ABS0C3B5</accession>
<sequence>MTAKTIPHAARRLLTCAAIVGVLTASAAGFAGAESHSGPSNPRNGTGDTTGWHHIDPMGQHHRNSDRLDAQEADQAIRDYRRRQSQAAPGTAANDNPNGSSWSRVARPDGSGYTVCRPQASWCQ</sequence>
<organism evidence="3 4">
    <name type="scientific">Nocardia abscessus</name>
    <dbReference type="NCBI Taxonomy" id="120957"/>
    <lineage>
        <taxon>Bacteria</taxon>
        <taxon>Bacillati</taxon>
        <taxon>Actinomycetota</taxon>
        <taxon>Actinomycetes</taxon>
        <taxon>Mycobacteriales</taxon>
        <taxon>Nocardiaceae</taxon>
        <taxon>Nocardia</taxon>
    </lineage>
</organism>
<keyword evidence="4" id="KW-1185">Reference proteome</keyword>
<keyword evidence="2" id="KW-0732">Signal</keyword>
<feature type="chain" id="PRO_5045443832" description="Lipoprotein" evidence="2">
    <location>
        <begin position="28"/>
        <end position="124"/>
    </location>
</feature>
<protein>
    <recommendedName>
        <fullName evidence="5">Lipoprotein</fullName>
    </recommendedName>
</protein>
<dbReference type="Proteomes" id="UP000807309">
    <property type="component" value="Unassembled WGS sequence"/>
</dbReference>
<evidence type="ECO:0000256" key="1">
    <source>
        <dbReference type="SAM" id="MobiDB-lite"/>
    </source>
</evidence>
<reference evidence="3 4" key="1">
    <citation type="submission" date="2020-10" db="EMBL/GenBank/DDBJ databases">
        <title>Identification of Nocardia species via Next-generation sequencing and recognition of intraspecies genetic diversity.</title>
        <authorList>
            <person name="Li P."/>
            <person name="Li P."/>
            <person name="Lu B."/>
        </authorList>
    </citation>
    <scope>NUCLEOTIDE SEQUENCE [LARGE SCALE GENOMIC DNA]</scope>
    <source>
        <strain evidence="3 4">N-11</strain>
    </source>
</reference>
<name>A0ABS0C3B5_9NOCA</name>
<feature type="compositionally biased region" description="Polar residues" evidence="1">
    <location>
        <begin position="37"/>
        <end position="49"/>
    </location>
</feature>
<dbReference type="EMBL" id="JADLRE010000002">
    <property type="protein sequence ID" value="MBF6224102.1"/>
    <property type="molecule type" value="Genomic_DNA"/>
</dbReference>
<evidence type="ECO:0008006" key="5">
    <source>
        <dbReference type="Google" id="ProtNLM"/>
    </source>
</evidence>
<evidence type="ECO:0000256" key="2">
    <source>
        <dbReference type="SAM" id="SignalP"/>
    </source>
</evidence>
<comment type="caution">
    <text evidence="3">The sequence shown here is derived from an EMBL/GenBank/DDBJ whole genome shotgun (WGS) entry which is preliminary data.</text>
</comment>
<dbReference type="RefSeq" id="WP_195031484.1">
    <property type="nucleotide sequence ID" value="NZ_JADLRE010000002.1"/>
</dbReference>
<proteinExistence type="predicted"/>
<feature type="compositionally biased region" description="Polar residues" evidence="1">
    <location>
        <begin position="85"/>
        <end position="103"/>
    </location>
</feature>
<evidence type="ECO:0000313" key="4">
    <source>
        <dbReference type="Proteomes" id="UP000807309"/>
    </source>
</evidence>
<evidence type="ECO:0000313" key="3">
    <source>
        <dbReference type="EMBL" id="MBF6224102.1"/>
    </source>
</evidence>
<feature type="compositionally biased region" description="Basic and acidic residues" evidence="1">
    <location>
        <begin position="63"/>
        <end position="79"/>
    </location>
</feature>